<keyword evidence="2 5" id="KW-0812">Transmembrane</keyword>
<gene>
    <name evidence="6" type="ORF">GF359_05305</name>
</gene>
<dbReference type="InterPro" id="IPR007318">
    <property type="entry name" value="Phopholipid_MeTrfase"/>
</dbReference>
<evidence type="ECO:0000256" key="1">
    <source>
        <dbReference type="ARBA" id="ARBA00004127"/>
    </source>
</evidence>
<name>A0A9D5K945_UNCW3</name>
<dbReference type="Gene3D" id="1.20.120.1630">
    <property type="match status" value="1"/>
</dbReference>
<evidence type="ECO:0000256" key="2">
    <source>
        <dbReference type="ARBA" id="ARBA00022692"/>
    </source>
</evidence>
<feature type="transmembrane region" description="Helical" evidence="5">
    <location>
        <begin position="135"/>
        <end position="164"/>
    </location>
</feature>
<dbReference type="AlphaFoldDB" id="A0A9D5K945"/>
<proteinExistence type="predicted"/>
<comment type="subcellular location">
    <subcellularLocation>
        <location evidence="1">Endomembrane system</location>
        <topology evidence="1">Multi-pass membrane protein</topology>
    </subcellularLocation>
</comment>
<dbReference type="EMBL" id="WJKJ01000169">
    <property type="protein sequence ID" value="MBD3364613.1"/>
    <property type="molecule type" value="Genomic_DNA"/>
</dbReference>
<protein>
    <recommendedName>
        <fullName evidence="8">Isoprenylcysteine carboxylmethyltransferase family protein</fullName>
    </recommendedName>
</protein>
<sequence>MISWINIGVLVTSTALFTCFYLASVRIAKLEKKIGDRAYKRATLNRIISALFMTLAAACYVCYFFFPLPVPVLNRFPWPWWISAAAGGLLVIPAFYLWFKGMADAGKGTMVVTKEFKPYAGIYKRIRHPQAAGELLVWWVMAFFLHSPFLALYSIIWIPLFIWVCLAEEADLIKRYGKAYTEYAKNTGFFTLK</sequence>
<feature type="transmembrane region" description="Helical" evidence="5">
    <location>
        <begin position="44"/>
        <end position="66"/>
    </location>
</feature>
<evidence type="ECO:0000256" key="3">
    <source>
        <dbReference type="ARBA" id="ARBA00022989"/>
    </source>
</evidence>
<evidence type="ECO:0000313" key="6">
    <source>
        <dbReference type="EMBL" id="MBD3364613.1"/>
    </source>
</evidence>
<evidence type="ECO:0008006" key="8">
    <source>
        <dbReference type="Google" id="ProtNLM"/>
    </source>
</evidence>
<comment type="caution">
    <text evidence="6">The sequence shown here is derived from an EMBL/GenBank/DDBJ whole genome shotgun (WGS) entry which is preliminary data.</text>
</comment>
<keyword evidence="3 5" id="KW-1133">Transmembrane helix</keyword>
<dbReference type="Pfam" id="PF04191">
    <property type="entry name" value="PEMT"/>
    <property type="match status" value="1"/>
</dbReference>
<feature type="transmembrane region" description="Helical" evidence="5">
    <location>
        <begin position="6"/>
        <end position="23"/>
    </location>
</feature>
<feature type="transmembrane region" description="Helical" evidence="5">
    <location>
        <begin position="78"/>
        <end position="99"/>
    </location>
</feature>
<dbReference type="GO" id="GO:0012505">
    <property type="term" value="C:endomembrane system"/>
    <property type="evidence" value="ECO:0007669"/>
    <property type="project" value="UniProtKB-SubCell"/>
</dbReference>
<evidence type="ECO:0000256" key="5">
    <source>
        <dbReference type="SAM" id="Phobius"/>
    </source>
</evidence>
<dbReference type="Proteomes" id="UP000630660">
    <property type="component" value="Unassembled WGS sequence"/>
</dbReference>
<evidence type="ECO:0000313" key="7">
    <source>
        <dbReference type="Proteomes" id="UP000630660"/>
    </source>
</evidence>
<organism evidence="6 7">
    <name type="scientific">candidate division WOR-3 bacterium</name>
    <dbReference type="NCBI Taxonomy" id="2052148"/>
    <lineage>
        <taxon>Bacteria</taxon>
        <taxon>Bacteria division WOR-3</taxon>
    </lineage>
</organism>
<evidence type="ECO:0000256" key="4">
    <source>
        <dbReference type="ARBA" id="ARBA00023136"/>
    </source>
</evidence>
<accession>A0A9D5K945</accession>
<keyword evidence="4 5" id="KW-0472">Membrane</keyword>
<reference evidence="6" key="1">
    <citation type="submission" date="2019-11" db="EMBL/GenBank/DDBJ databases">
        <title>Microbial mats filling the niche in hypersaline microbial mats.</title>
        <authorList>
            <person name="Wong H.L."/>
            <person name="Macleod F.I."/>
            <person name="White R.A. III"/>
            <person name="Burns B.P."/>
        </authorList>
    </citation>
    <scope>NUCLEOTIDE SEQUENCE</scope>
    <source>
        <strain evidence="6">Bin_327</strain>
    </source>
</reference>